<dbReference type="EMBL" id="CP023563">
    <property type="protein sequence ID" value="ATG51905.1"/>
    <property type="molecule type" value="Genomic_DNA"/>
</dbReference>
<organism evidence="2 3">
    <name type="scientific">Brachybacterium vulturis</name>
    <dbReference type="NCBI Taxonomy" id="2017484"/>
    <lineage>
        <taxon>Bacteria</taxon>
        <taxon>Bacillati</taxon>
        <taxon>Actinomycetota</taxon>
        <taxon>Actinomycetes</taxon>
        <taxon>Micrococcales</taxon>
        <taxon>Dermabacteraceae</taxon>
        <taxon>Brachybacterium</taxon>
    </lineage>
</organism>
<keyword evidence="3" id="KW-1185">Reference proteome</keyword>
<proteinExistence type="predicted"/>
<dbReference type="Pfam" id="PF03551">
    <property type="entry name" value="PadR"/>
    <property type="match status" value="1"/>
</dbReference>
<evidence type="ECO:0000259" key="1">
    <source>
        <dbReference type="Pfam" id="PF03551"/>
    </source>
</evidence>
<evidence type="ECO:0000313" key="2">
    <source>
        <dbReference type="EMBL" id="ATG51905.1"/>
    </source>
</evidence>
<dbReference type="Proteomes" id="UP000218165">
    <property type="component" value="Chromosome"/>
</dbReference>
<accession>A0A291GNU8</accession>
<dbReference type="AlphaFoldDB" id="A0A291GNU8"/>
<evidence type="ECO:0000313" key="3">
    <source>
        <dbReference type="Proteomes" id="UP000218165"/>
    </source>
</evidence>
<reference evidence="3" key="1">
    <citation type="submission" date="2017-09" db="EMBL/GenBank/DDBJ databases">
        <title>Brachybacterium sp. VM2412.</title>
        <authorList>
            <person name="Tak E.J."/>
            <person name="Bae J.-W."/>
        </authorList>
    </citation>
    <scope>NUCLEOTIDE SEQUENCE [LARGE SCALE GENOMIC DNA]</scope>
    <source>
        <strain evidence="3">VM2412</strain>
    </source>
</reference>
<dbReference type="InterPro" id="IPR005149">
    <property type="entry name" value="Tscrpt_reg_PadR_N"/>
</dbReference>
<dbReference type="InterPro" id="IPR052509">
    <property type="entry name" value="Metal_resp_DNA-bind_regulator"/>
</dbReference>
<dbReference type="Gene3D" id="1.10.10.10">
    <property type="entry name" value="Winged helix-like DNA-binding domain superfamily/Winged helix DNA-binding domain"/>
    <property type="match status" value="1"/>
</dbReference>
<dbReference type="RefSeq" id="WP_096803023.1">
    <property type="nucleotide sequence ID" value="NZ_CP023563.1"/>
</dbReference>
<dbReference type="KEGG" id="brz:CFK38_10540"/>
<dbReference type="OrthoDB" id="122286at2"/>
<name>A0A291GNU8_9MICO</name>
<dbReference type="SUPFAM" id="SSF46785">
    <property type="entry name" value="Winged helix' DNA-binding domain"/>
    <property type="match status" value="1"/>
</dbReference>
<dbReference type="InterPro" id="IPR036388">
    <property type="entry name" value="WH-like_DNA-bd_sf"/>
</dbReference>
<sequence length="107" mass="12004">MENSSKLTALRRGLLEPLVLAAIEPHPLYAAEIAAALREVGFPVQEGTLYPLLNKIRRDGLLAHEWQESPAGPPRKYLRLTESGTAQLTEFRAYWIQLTHMLETIGP</sequence>
<feature type="domain" description="Transcription regulator PadR N-terminal" evidence="1">
    <location>
        <begin position="19"/>
        <end position="90"/>
    </location>
</feature>
<dbReference type="InterPro" id="IPR036390">
    <property type="entry name" value="WH_DNA-bd_sf"/>
</dbReference>
<dbReference type="PANTHER" id="PTHR33169">
    <property type="entry name" value="PADR-FAMILY TRANSCRIPTIONAL REGULATOR"/>
    <property type="match status" value="1"/>
</dbReference>
<gene>
    <name evidence="2" type="ORF">CFK38_10540</name>
</gene>
<dbReference type="PANTHER" id="PTHR33169:SF14">
    <property type="entry name" value="TRANSCRIPTIONAL REGULATOR RV3488"/>
    <property type="match status" value="1"/>
</dbReference>
<protein>
    <submittedName>
        <fullName evidence="2">PadR family transcriptional regulator</fullName>
    </submittedName>
</protein>